<gene>
    <name evidence="4 6" type="primary">fliE</name>
    <name evidence="6" type="ORF">DGI_0506</name>
</gene>
<protein>
    <recommendedName>
        <fullName evidence="4 5">Flagellar hook-basal body complex protein FliE</fullName>
    </recommendedName>
</protein>
<comment type="subcellular location">
    <subcellularLocation>
        <location evidence="1 4">Bacterial flagellum basal body</location>
    </subcellularLocation>
</comment>
<evidence type="ECO:0000256" key="4">
    <source>
        <dbReference type="HAMAP-Rule" id="MF_00724"/>
    </source>
</evidence>
<dbReference type="STRING" id="1121448.DGI_0506"/>
<evidence type="ECO:0000256" key="3">
    <source>
        <dbReference type="ARBA" id="ARBA00023143"/>
    </source>
</evidence>
<keyword evidence="7" id="KW-1185">Reference proteome</keyword>
<dbReference type="PANTHER" id="PTHR34653:SF1">
    <property type="entry name" value="FLAGELLAR HOOK-BASAL BODY COMPLEX PROTEIN FLIE"/>
    <property type="match status" value="1"/>
</dbReference>
<dbReference type="GO" id="GO:0009425">
    <property type="term" value="C:bacterial-type flagellum basal body"/>
    <property type="evidence" value="ECO:0007669"/>
    <property type="project" value="UniProtKB-SubCell"/>
</dbReference>
<evidence type="ECO:0000256" key="2">
    <source>
        <dbReference type="ARBA" id="ARBA00009272"/>
    </source>
</evidence>
<dbReference type="RefSeq" id="WP_021759057.1">
    <property type="nucleotide sequence ID" value="NC_022444.1"/>
</dbReference>
<accession>T2G738</accession>
<sequence length="113" mass="12328">MAINKLALDAYQSALTEGLKLRQEATKPNFAGPDDRSTANGRTFSETVSKALGDVNQMQTEKNTMIEAFAAGENENVHELMISLQKAGLAMSMTTAVRGKVLEAYRELSKITF</sequence>
<dbReference type="PRINTS" id="PR01006">
    <property type="entry name" value="FLGHOOKFLIE"/>
</dbReference>
<keyword evidence="6" id="KW-0969">Cilium</keyword>
<dbReference type="PATRIC" id="fig|1121448.10.peg.501"/>
<evidence type="ECO:0000256" key="1">
    <source>
        <dbReference type="ARBA" id="ARBA00004117"/>
    </source>
</evidence>
<organism evidence="6 7">
    <name type="scientific">Megalodesulfovibrio gigas (strain ATCC 19364 / DSM 1382 / NCIMB 9332 / VKM B-1759)</name>
    <name type="common">Desulfovibrio gigas</name>
    <dbReference type="NCBI Taxonomy" id="1121448"/>
    <lineage>
        <taxon>Bacteria</taxon>
        <taxon>Pseudomonadati</taxon>
        <taxon>Thermodesulfobacteriota</taxon>
        <taxon>Desulfovibrionia</taxon>
        <taxon>Desulfovibrionales</taxon>
        <taxon>Desulfovibrionaceae</taxon>
        <taxon>Megalodesulfovibrio</taxon>
    </lineage>
</organism>
<keyword evidence="3 4" id="KW-0975">Bacterial flagellum</keyword>
<evidence type="ECO:0000256" key="5">
    <source>
        <dbReference type="NCBIfam" id="TIGR00205"/>
    </source>
</evidence>
<dbReference type="OrthoDB" id="285952at2"/>
<evidence type="ECO:0000313" key="7">
    <source>
        <dbReference type="Proteomes" id="UP000016587"/>
    </source>
</evidence>
<dbReference type="NCBIfam" id="TIGR00205">
    <property type="entry name" value="fliE"/>
    <property type="match status" value="1"/>
</dbReference>
<dbReference type="KEGG" id="dgg:DGI_0506"/>
<dbReference type="eggNOG" id="COG1677">
    <property type="taxonomic scope" value="Bacteria"/>
</dbReference>
<dbReference type="AlphaFoldDB" id="T2G738"/>
<dbReference type="Proteomes" id="UP000016587">
    <property type="component" value="Chromosome"/>
</dbReference>
<keyword evidence="6" id="KW-0282">Flagellum</keyword>
<reference evidence="6 7" key="1">
    <citation type="journal article" date="2013" name="J. Bacteriol.">
        <title>Roles of HynAB and Ech, the only two hydrogenases found in the model sulfate reducer Desulfovibrio gigas.</title>
        <authorList>
            <person name="Morais-Silva F.O."/>
            <person name="Santos C.I."/>
            <person name="Rodrigues R."/>
            <person name="Pereira I.A."/>
            <person name="Rodrigues-Pousada C."/>
        </authorList>
    </citation>
    <scope>NUCLEOTIDE SEQUENCE [LARGE SCALE GENOMIC DNA]</scope>
    <source>
        <strain evidence="7">ATCC 19364 / DSM 1382 / NCIMB 9332 / VKM B-1759</strain>
    </source>
</reference>
<comment type="similarity">
    <text evidence="2 4">Belongs to the FliE family.</text>
</comment>
<dbReference type="GO" id="GO:0003774">
    <property type="term" value="F:cytoskeletal motor activity"/>
    <property type="evidence" value="ECO:0007669"/>
    <property type="project" value="InterPro"/>
</dbReference>
<dbReference type="HOGENOM" id="CLU_147249_3_4_7"/>
<dbReference type="GO" id="GO:0005198">
    <property type="term" value="F:structural molecule activity"/>
    <property type="evidence" value="ECO:0007669"/>
    <property type="project" value="UniProtKB-UniRule"/>
</dbReference>
<dbReference type="EMBL" id="CP006585">
    <property type="protein sequence ID" value="AGW12415.1"/>
    <property type="molecule type" value="Genomic_DNA"/>
</dbReference>
<name>T2G738_MEGG1</name>
<dbReference type="Pfam" id="PF02049">
    <property type="entry name" value="FliE"/>
    <property type="match status" value="1"/>
</dbReference>
<evidence type="ECO:0000313" key="6">
    <source>
        <dbReference type="EMBL" id="AGW12415.1"/>
    </source>
</evidence>
<dbReference type="InterPro" id="IPR001624">
    <property type="entry name" value="FliE"/>
</dbReference>
<dbReference type="HAMAP" id="MF_00724">
    <property type="entry name" value="FliE"/>
    <property type="match status" value="1"/>
</dbReference>
<proteinExistence type="inferred from homology"/>
<dbReference type="GO" id="GO:0071973">
    <property type="term" value="P:bacterial-type flagellum-dependent cell motility"/>
    <property type="evidence" value="ECO:0007669"/>
    <property type="project" value="InterPro"/>
</dbReference>
<reference evidence="7" key="2">
    <citation type="submission" date="2013-07" db="EMBL/GenBank/DDBJ databases">
        <authorList>
            <person name="Morais-Silva F.O."/>
            <person name="Rezende A.M."/>
            <person name="Pimentel C."/>
            <person name="Resende D.M."/>
            <person name="Santos C.I."/>
            <person name="Clemente C."/>
            <person name="de Oliveira L.M."/>
            <person name="da Silva S.M."/>
            <person name="Costa D.A."/>
            <person name="Varela-Raposo A."/>
            <person name="Horacio E.C.A."/>
            <person name="Matos M."/>
            <person name="Flores O."/>
            <person name="Ruiz J.C."/>
            <person name="Rodrigues-Pousada C."/>
        </authorList>
    </citation>
    <scope>NUCLEOTIDE SEQUENCE [LARGE SCALE GENOMIC DNA]</scope>
    <source>
        <strain evidence="7">ATCC 19364 / DSM 1382 / NCIMB 9332 / VKM B-1759</strain>
    </source>
</reference>
<keyword evidence="6" id="KW-0966">Cell projection</keyword>
<dbReference type="PANTHER" id="PTHR34653">
    <property type="match status" value="1"/>
</dbReference>